<dbReference type="Gene3D" id="1.20.1050.10">
    <property type="match status" value="1"/>
</dbReference>
<evidence type="ECO:0000313" key="11">
    <source>
        <dbReference type="EMBL" id="VDL62308.1"/>
    </source>
</evidence>
<evidence type="ECO:0000256" key="7">
    <source>
        <dbReference type="ARBA" id="ARBA00047960"/>
    </source>
</evidence>
<name>A0A0R3SW69_HYMDI</name>
<gene>
    <name evidence="11" type="ORF">HDID_LOCUS9889</name>
</gene>
<evidence type="ECO:0000313" key="13">
    <source>
        <dbReference type="WBParaSite" id="HDID_0000989101-mRNA-1"/>
    </source>
</evidence>
<proteinExistence type="inferred from homology"/>
<dbReference type="EC" id="2.5.1.18" evidence="5"/>
<dbReference type="SUPFAM" id="SSF47616">
    <property type="entry name" value="GST C-terminal domain-like"/>
    <property type="match status" value="1"/>
</dbReference>
<dbReference type="PROSITE" id="PS50405">
    <property type="entry name" value="GST_CTER"/>
    <property type="match status" value="1"/>
</dbReference>
<dbReference type="Pfam" id="PF14497">
    <property type="entry name" value="GST_C_3"/>
    <property type="match status" value="1"/>
</dbReference>
<dbReference type="SFLD" id="SFLDS00019">
    <property type="entry name" value="Glutathione_Transferase_(cytos"/>
    <property type="match status" value="1"/>
</dbReference>
<accession>A0A0R3SW69</accession>
<comment type="function">
    <text evidence="1">GST isoenzymes appear to play a central role in the parasite detoxification system. Other functions are also suspected including a role in increasing the solubility of haematin in the parasite gut.</text>
</comment>
<evidence type="ECO:0000256" key="4">
    <source>
        <dbReference type="ARBA" id="ARBA00011738"/>
    </source>
</evidence>
<keyword evidence="6" id="KW-0808">Transferase</keyword>
<reference evidence="13" key="1">
    <citation type="submission" date="2017-02" db="UniProtKB">
        <authorList>
            <consortium name="WormBaseParasite"/>
        </authorList>
    </citation>
    <scope>IDENTIFICATION</scope>
</reference>
<feature type="domain" description="GST C-terminal" evidence="10">
    <location>
        <begin position="90"/>
        <end position="211"/>
    </location>
</feature>
<evidence type="ECO:0000256" key="6">
    <source>
        <dbReference type="ARBA" id="ARBA00022679"/>
    </source>
</evidence>
<dbReference type="Gene3D" id="3.40.30.10">
    <property type="entry name" value="Glutaredoxin"/>
    <property type="match status" value="1"/>
</dbReference>
<organism evidence="13">
    <name type="scientific">Hymenolepis diminuta</name>
    <name type="common">Rat tapeworm</name>
    <dbReference type="NCBI Taxonomy" id="6216"/>
    <lineage>
        <taxon>Eukaryota</taxon>
        <taxon>Metazoa</taxon>
        <taxon>Spiralia</taxon>
        <taxon>Lophotrochozoa</taxon>
        <taxon>Platyhelminthes</taxon>
        <taxon>Cestoda</taxon>
        <taxon>Eucestoda</taxon>
        <taxon>Cyclophyllidea</taxon>
        <taxon>Hymenolepididae</taxon>
        <taxon>Hymenolepis</taxon>
    </lineage>
</organism>
<dbReference type="STRING" id="6216.A0A0R3SW69"/>
<dbReference type="InterPro" id="IPR004046">
    <property type="entry name" value="GST_C"/>
</dbReference>
<evidence type="ECO:0000256" key="5">
    <source>
        <dbReference type="ARBA" id="ARBA00012452"/>
    </source>
</evidence>
<dbReference type="SFLD" id="SFLDG00363">
    <property type="entry name" value="AMPS_(cytGST):_Alpha-__Mu-__Pi"/>
    <property type="match status" value="1"/>
</dbReference>
<dbReference type="PANTHER" id="PTHR11571:SF222">
    <property type="entry name" value="GLUTATHIONE TRANSFERASE"/>
    <property type="match status" value="1"/>
</dbReference>
<dbReference type="GO" id="GO:0042802">
    <property type="term" value="F:identical protein binding"/>
    <property type="evidence" value="ECO:0007669"/>
    <property type="project" value="UniProtKB-ARBA"/>
</dbReference>
<dbReference type="SUPFAM" id="SSF52833">
    <property type="entry name" value="Thioredoxin-like"/>
    <property type="match status" value="1"/>
</dbReference>
<dbReference type="PROSITE" id="PS50404">
    <property type="entry name" value="GST_NTER"/>
    <property type="match status" value="1"/>
</dbReference>
<comment type="catalytic activity">
    <reaction evidence="7">
        <text>RX + glutathione = an S-substituted glutathione + a halide anion + H(+)</text>
        <dbReference type="Rhea" id="RHEA:16437"/>
        <dbReference type="ChEBI" id="CHEBI:15378"/>
        <dbReference type="ChEBI" id="CHEBI:16042"/>
        <dbReference type="ChEBI" id="CHEBI:17792"/>
        <dbReference type="ChEBI" id="CHEBI:57925"/>
        <dbReference type="ChEBI" id="CHEBI:90779"/>
        <dbReference type="EC" id="2.5.1.18"/>
    </reaction>
</comment>
<dbReference type="PRINTS" id="PR01267">
    <property type="entry name" value="GSTRNSFRASEM"/>
</dbReference>
<dbReference type="PANTHER" id="PTHR11571">
    <property type="entry name" value="GLUTATHIONE S-TRANSFERASE"/>
    <property type="match status" value="1"/>
</dbReference>
<evidence type="ECO:0000256" key="3">
    <source>
        <dbReference type="ARBA" id="ARBA00005861"/>
    </source>
</evidence>
<dbReference type="FunFam" id="3.40.30.10:FF:000019">
    <property type="entry name" value="Glutathione S-transferase Mu"/>
    <property type="match status" value="1"/>
</dbReference>
<dbReference type="WBParaSite" id="HDID_0000989101-mRNA-1">
    <property type="protein sequence ID" value="HDID_0000989101-mRNA-1"/>
    <property type="gene ID" value="HDID_0000989101"/>
</dbReference>
<reference evidence="11 12" key="2">
    <citation type="submission" date="2018-11" db="EMBL/GenBank/DDBJ databases">
        <authorList>
            <consortium name="Pathogen Informatics"/>
        </authorList>
    </citation>
    <scope>NUCLEOTIDE SEQUENCE [LARGE SCALE GENOMIC DNA]</scope>
</reference>
<dbReference type="InterPro" id="IPR003081">
    <property type="entry name" value="GST_mu"/>
</dbReference>
<dbReference type="SFLD" id="SFLDG01205">
    <property type="entry name" value="AMPS.1"/>
    <property type="match status" value="1"/>
</dbReference>
<evidence type="ECO:0000313" key="12">
    <source>
        <dbReference type="Proteomes" id="UP000274504"/>
    </source>
</evidence>
<dbReference type="GO" id="GO:0006749">
    <property type="term" value="P:glutathione metabolic process"/>
    <property type="evidence" value="ECO:0007669"/>
    <property type="project" value="TreeGrafter"/>
</dbReference>
<dbReference type="EMBL" id="UYSG01011432">
    <property type="protein sequence ID" value="VDL62308.1"/>
    <property type="molecule type" value="Genomic_DNA"/>
</dbReference>
<dbReference type="AlphaFoldDB" id="A0A0R3SW69"/>
<dbReference type="GO" id="GO:0004364">
    <property type="term" value="F:glutathione transferase activity"/>
    <property type="evidence" value="ECO:0007669"/>
    <property type="project" value="UniProtKB-EC"/>
</dbReference>
<dbReference type="InterPro" id="IPR010987">
    <property type="entry name" value="Glutathione-S-Trfase_C-like"/>
</dbReference>
<feature type="domain" description="GST N-terminal" evidence="9">
    <location>
        <begin position="1"/>
        <end position="88"/>
    </location>
</feature>
<dbReference type="InterPro" id="IPR036282">
    <property type="entry name" value="Glutathione-S-Trfase_C_sf"/>
</dbReference>
<dbReference type="InterPro" id="IPR050213">
    <property type="entry name" value="GST_superfamily"/>
</dbReference>
<evidence type="ECO:0000259" key="9">
    <source>
        <dbReference type="PROSITE" id="PS50404"/>
    </source>
</evidence>
<dbReference type="InterPro" id="IPR040079">
    <property type="entry name" value="Glutathione_S-Trfase"/>
</dbReference>
<dbReference type="InterPro" id="IPR036249">
    <property type="entry name" value="Thioredoxin-like_sf"/>
</dbReference>
<comment type="function">
    <text evidence="2">Conjugation of reduced glutathione to a wide number of exogenous and endogenous hydrophobic electrophiles.</text>
</comment>
<dbReference type="CDD" id="cd03075">
    <property type="entry name" value="GST_N_Mu"/>
    <property type="match status" value="1"/>
</dbReference>
<evidence type="ECO:0000259" key="10">
    <source>
        <dbReference type="PROSITE" id="PS50405"/>
    </source>
</evidence>
<dbReference type="OrthoDB" id="4951845at2759"/>
<comment type="subunit">
    <text evidence="4">Homodimer.</text>
</comment>
<dbReference type="InterPro" id="IPR004045">
    <property type="entry name" value="Glutathione_S-Trfase_N"/>
</dbReference>
<sequence length="216" mass="25609">MAPTLGYWNIRGLAEQIRLLLRYLKVEYQEKLYEPGPAPDYDRREWMADKFNLGLSFPNLPYYIDGDFKISQSSAILEYIADRHDMIPNCKKQRAILHMLMNSTLDLRKSFTTMCYSPDFETLKVDFLIALPEKLKPFQDYLGNKKWLTGDKINYPDFSLCEILSQLEKFEPACLNDFPALKTYLRDFRNLPELKGYMESEEFRTRPCNYVVAKWY</sequence>
<comment type="similarity">
    <text evidence="3">Belongs to the GST superfamily. Mu family.</text>
</comment>
<dbReference type="Proteomes" id="UP000274504">
    <property type="component" value="Unassembled WGS sequence"/>
</dbReference>
<dbReference type="FunFam" id="1.20.1050.10:FF:000003">
    <property type="entry name" value="Glutathione S-transferase 2"/>
    <property type="match status" value="1"/>
</dbReference>
<protein>
    <recommendedName>
        <fullName evidence="5">glutathione transferase</fullName>
        <ecNumber evidence="5">2.5.1.18</ecNumber>
    </recommendedName>
    <alternativeName>
        <fullName evidence="8">GST class-mu</fullName>
    </alternativeName>
</protein>
<evidence type="ECO:0000256" key="8">
    <source>
        <dbReference type="ARBA" id="ARBA00081375"/>
    </source>
</evidence>
<evidence type="ECO:0000256" key="2">
    <source>
        <dbReference type="ARBA" id="ARBA00003701"/>
    </source>
</evidence>
<dbReference type="Pfam" id="PF02798">
    <property type="entry name" value="GST_N"/>
    <property type="match status" value="1"/>
</dbReference>
<evidence type="ECO:0000256" key="1">
    <source>
        <dbReference type="ARBA" id="ARBA00002446"/>
    </source>
</evidence>